<organism evidence="2 3">
    <name type="scientific">Nocardia aurantia</name>
    <dbReference type="NCBI Taxonomy" id="2585199"/>
    <lineage>
        <taxon>Bacteria</taxon>
        <taxon>Bacillati</taxon>
        <taxon>Actinomycetota</taxon>
        <taxon>Actinomycetes</taxon>
        <taxon>Mycobacteriales</taxon>
        <taxon>Nocardiaceae</taxon>
        <taxon>Nocardia</taxon>
    </lineage>
</organism>
<dbReference type="OrthoDB" id="4382058at2"/>
<evidence type="ECO:0000313" key="3">
    <source>
        <dbReference type="Proteomes" id="UP000431401"/>
    </source>
</evidence>
<gene>
    <name evidence="2" type="ORF">NRB56_48200</name>
</gene>
<dbReference type="AlphaFoldDB" id="A0A7K0DTZ4"/>
<reference evidence="2 3" key="1">
    <citation type="submission" date="2019-10" db="EMBL/GenBank/DDBJ databases">
        <title>Nocardia macrotermitis sp. nov. and Nocardia aurantia sp. nov., isolated from the gut of fungus growing-termite Macrotermes natalensis.</title>
        <authorList>
            <person name="Benndorf R."/>
            <person name="Schwitalla J."/>
            <person name="Martin K."/>
            <person name="De Beer W."/>
            <person name="Kaster A.-K."/>
            <person name="Vollmers J."/>
            <person name="Poulsen M."/>
            <person name="Beemelmanns C."/>
        </authorList>
    </citation>
    <scope>NUCLEOTIDE SEQUENCE [LARGE SCALE GENOMIC DNA]</scope>
    <source>
        <strain evidence="2 3">RB56</strain>
    </source>
</reference>
<keyword evidence="3" id="KW-1185">Reference proteome</keyword>
<protein>
    <submittedName>
        <fullName evidence="2">Uncharacterized protein</fullName>
    </submittedName>
</protein>
<sequence>MFANRARGAVLAMAVVAGALAGTTAVQAGNTVGRADPVAALPAASGTYDHRWQGHDRAMSLYYDGLGTITLYDGAVDSEQWNLTWVRDDDTSVLITLRDRTAITGNGLGGALGTGTYWRAGLVTAPDNQVTVLHFTRGTQAMSDPDAGYFWCAPDTYGNSALCGA</sequence>
<name>A0A7K0DTZ4_9NOCA</name>
<feature type="signal peptide" evidence="1">
    <location>
        <begin position="1"/>
        <end position="28"/>
    </location>
</feature>
<keyword evidence="1" id="KW-0732">Signal</keyword>
<comment type="caution">
    <text evidence="2">The sequence shown here is derived from an EMBL/GenBank/DDBJ whole genome shotgun (WGS) entry which is preliminary data.</text>
</comment>
<evidence type="ECO:0000256" key="1">
    <source>
        <dbReference type="SAM" id="SignalP"/>
    </source>
</evidence>
<evidence type="ECO:0000313" key="2">
    <source>
        <dbReference type="EMBL" id="MQY29230.1"/>
    </source>
</evidence>
<feature type="chain" id="PRO_5029795800" evidence="1">
    <location>
        <begin position="29"/>
        <end position="165"/>
    </location>
</feature>
<dbReference type="RefSeq" id="WP_153345815.1">
    <property type="nucleotide sequence ID" value="NZ_WEGI01000010.1"/>
</dbReference>
<dbReference type="EMBL" id="WEGI01000010">
    <property type="protein sequence ID" value="MQY29230.1"/>
    <property type="molecule type" value="Genomic_DNA"/>
</dbReference>
<dbReference type="Proteomes" id="UP000431401">
    <property type="component" value="Unassembled WGS sequence"/>
</dbReference>
<accession>A0A7K0DTZ4</accession>
<proteinExistence type="predicted"/>